<comment type="caution">
    <text evidence="1">The sequence shown here is derived from an EMBL/GenBank/DDBJ whole genome shotgun (WGS) entry which is preliminary data.</text>
</comment>
<keyword evidence="2" id="KW-1185">Reference proteome</keyword>
<dbReference type="RefSeq" id="WP_377698979.1">
    <property type="nucleotide sequence ID" value="NZ_JBHLWE010000034.1"/>
</dbReference>
<protein>
    <submittedName>
        <fullName evidence="1">Uncharacterized protein</fullName>
    </submittedName>
</protein>
<evidence type="ECO:0000313" key="2">
    <source>
        <dbReference type="Proteomes" id="UP001589799"/>
    </source>
</evidence>
<name>A0ABV6I531_9RHOB</name>
<evidence type="ECO:0000313" key="1">
    <source>
        <dbReference type="EMBL" id="MFC0341343.1"/>
    </source>
</evidence>
<organism evidence="1 2">
    <name type="scientific">Paracoccus niistensis</name>
    <dbReference type="NCBI Taxonomy" id="632935"/>
    <lineage>
        <taxon>Bacteria</taxon>
        <taxon>Pseudomonadati</taxon>
        <taxon>Pseudomonadota</taxon>
        <taxon>Alphaproteobacteria</taxon>
        <taxon>Rhodobacterales</taxon>
        <taxon>Paracoccaceae</taxon>
        <taxon>Paracoccus</taxon>
    </lineage>
</organism>
<gene>
    <name evidence="1" type="ORF">ACFFII_11270</name>
</gene>
<accession>A0ABV6I531</accession>
<dbReference type="Proteomes" id="UP001589799">
    <property type="component" value="Unassembled WGS sequence"/>
</dbReference>
<proteinExistence type="predicted"/>
<dbReference type="EMBL" id="JBHLWE010000034">
    <property type="protein sequence ID" value="MFC0341343.1"/>
    <property type="molecule type" value="Genomic_DNA"/>
</dbReference>
<reference evidence="1 2" key="1">
    <citation type="submission" date="2024-09" db="EMBL/GenBank/DDBJ databases">
        <authorList>
            <person name="Sun Q."/>
            <person name="Mori K."/>
        </authorList>
    </citation>
    <scope>NUCLEOTIDE SEQUENCE [LARGE SCALE GENOMIC DNA]</scope>
    <source>
        <strain evidence="1 2">KCTC 22789</strain>
    </source>
</reference>
<sequence>MPRIWPVPPFHDAVEALDRNDVIDAAVLDISLRPQSAAKA</sequence>